<dbReference type="AlphaFoldDB" id="A0A553UMJ3"/>
<name>A0A553UMJ3_9DEIO</name>
<gene>
    <name evidence="3" type="ORF">FNU79_15030</name>
</gene>
<sequence length="80" mass="9013">MTRMSAREFNQQVSRARQAALEDPVFITERGQPKHVLLSIEAYEALTGNHRPIADLLHLEEDLELELPKASGLARAAEFD</sequence>
<evidence type="ECO:0000256" key="1">
    <source>
        <dbReference type="ARBA" id="ARBA00009981"/>
    </source>
</evidence>
<dbReference type="InterPro" id="IPR006442">
    <property type="entry name" value="Antitoxin_Phd/YefM"/>
</dbReference>
<dbReference type="Proteomes" id="UP000316092">
    <property type="component" value="Unassembled WGS sequence"/>
</dbReference>
<accession>A0A553UMJ3</accession>
<dbReference type="NCBIfam" id="TIGR01552">
    <property type="entry name" value="phd_fam"/>
    <property type="match status" value="1"/>
</dbReference>
<dbReference type="Gene3D" id="3.40.1620.10">
    <property type="entry name" value="YefM-like domain"/>
    <property type="match status" value="1"/>
</dbReference>
<dbReference type="EMBL" id="VKDB01000022">
    <property type="protein sequence ID" value="TSA81442.1"/>
    <property type="molecule type" value="Genomic_DNA"/>
</dbReference>
<dbReference type="SUPFAM" id="SSF143120">
    <property type="entry name" value="YefM-like"/>
    <property type="match status" value="1"/>
</dbReference>
<evidence type="ECO:0000313" key="3">
    <source>
        <dbReference type="EMBL" id="TSA81442.1"/>
    </source>
</evidence>
<evidence type="ECO:0000313" key="4">
    <source>
        <dbReference type="Proteomes" id="UP000316092"/>
    </source>
</evidence>
<protein>
    <recommendedName>
        <fullName evidence="2">Antitoxin</fullName>
    </recommendedName>
</protein>
<comment type="similarity">
    <text evidence="1 2">Belongs to the phD/YefM antitoxin family.</text>
</comment>
<comment type="caution">
    <text evidence="3">The sequence shown here is derived from an EMBL/GenBank/DDBJ whole genome shotgun (WGS) entry which is preliminary data.</text>
</comment>
<reference evidence="3 4" key="1">
    <citation type="submission" date="2019-07" db="EMBL/GenBank/DDBJ databases">
        <title>Deinococcus detaillus sp. nov., isolated from humus soil in Antarctica.</title>
        <authorList>
            <person name="Zhang K."/>
        </authorList>
    </citation>
    <scope>NUCLEOTIDE SEQUENCE [LARGE SCALE GENOMIC DNA]</scope>
    <source>
        <strain evidence="3 4">H1</strain>
    </source>
</reference>
<dbReference type="OrthoDB" id="72009at2"/>
<proteinExistence type="inferred from homology"/>
<organism evidence="3 4">
    <name type="scientific">Deinococcus detaillensis</name>
    <dbReference type="NCBI Taxonomy" id="2592048"/>
    <lineage>
        <taxon>Bacteria</taxon>
        <taxon>Thermotogati</taxon>
        <taxon>Deinococcota</taxon>
        <taxon>Deinococci</taxon>
        <taxon>Deinococcales</taxon>
        <taxon>Deinococcaceae</taxon>
        <taxon>Deinococcus</taxon>
    </lineage>
</organism>
<keyword evidence="4" id="KW-1185">Reference proteome</keyword>
<dbReference type="RefSeq" id="WP_143721630.1">
    <property type="nucleotide sequence ID" value="NZ_VKDB01000022.1"/>
</dbReference>
<dbReference type="Pfam" id="PF02604">
    <property type="entry name" value="PhdYeFM_antitox"/>
    <property type="match status" value="1"/>
</dbReference>
<dbReference type="InterPro" id="IPR036165">
    <property type="entry name" value="YefM-like_sf"/>
</dbReference>
<evidence type="ECO:0000256" key="2">
    <source>
        <dbReference type="RuleBase" id="RU362080"/>
    </source>
</evidence>
<comment type="function">
    <text evidence="2">Antitoxin component of a type II toxin-antitoxin (TA) system.</text>
</comment>